<keyword evidence="1" id="KW-0472">Membrane</keyword>
<accession>A0A016T284</accession>
<reference evidence="3" key="1">
    <citation type="journal article" date="2015" name="Nat. Genet.">
        <title>The genome and transcriptome of the zoonotic hookworm Ancylostoma ceylanicum identify infection-specific gene families.</title>
        <authorList>
            <person name="Schwarz E.M."/>
            <person name="Hu Y."/>
            <person name="Antoshechkin I."/>
            <person name="Miller M.M."/>
            <person name="Sternberg P.W."/>
            <person name="Aroian R.V."/>
        </authorList>
    </citation>
    <scope>NUCLEOTIDE SEQUENCE</scope>
    <source>
        <strain evidence="3">HY135</strain>
    </source>
</reference>
<protein>
    <submittedName>
        <fullName evidence="2">Uncharacterized protein</fullName>
    </submittedName>
</protein>
<sequence length="77" mass="8813">MRNAACIVDENWFLFSLTKKTCVIMGCILVIVLISIVVFIREGFLYFSNDERKEVFMCCCSKFGANLSLVNELNKYG</sequence>
<proteinExistence type="predicted"/>
<keyword evidence="3" id="KW-1185">Reference proteome</keyword>
<dbReference type="Proteomes" id="UP000024635">
    <property type="component" value="Unassembled WGS sequence"/>
</dbReference>
<keyword evidence="1" id="KW-1133">Transmembrane helix</keyword>
<organism evidence="2 3">
    <name type="scientific">Ancylostoma ceylanicum</name>
    <dbReference type="NCBI Taxonomy" id="53326"/>
    <lineage>
        <taxon>Eukaryota</taxon>
        <taxon>Metazoa</taxon>
        <taxon>Ecdysozoa</taxon>
        <taxon>Nematoda</taxon>
        <taxon>Chromadorea</taxon>
        <taxon>Rhabditida</taxon>
        <taxon>Rhabditina</taxon>
        <taxon>Rhabditomorpha</taxon>
        <taxon>Strongyloidea</taxon>
        <taxon>Ancylostomatidae</taxon>
        <taxon>Ancylostomatinae</taxon>
        <taxon>Ancylostoma</taxon>
    </lineage>
</organism>
<feature type="transmembrane region" description="Helical" evidence="1">
    <location>
        <begin position="23"/>
        <end position="47"/>
    </location>
</feature>
<dbReference type="EMBL" id="JARK01001483">
    <property type="protein sequence ID" value="EYB96736.1"/>
    <property type="molecule type" value="Genomic_DNA"/>
</dbReference>
<comment type="caution">
    <text evidence="2">The sequence shown here is derived from an EMBL/GenBank/DDBJ whole genome shotgun (WGS) entry which is preliminary data.</text>
</comment>
<name>A0A016T284_9BILA</name>
<evidence type="ECO:0000313" key="3">
    <source>
        <dbReference type="Proteomes" id="UP000024635"/>
    </source>
</evidence>
<keyword evidence="1" id="KW-0812">Transmembrane</keyword>
<gene>
    <name evidence="2" type="primary">Acey_s0147.g2582</name>
    <name evidence="2" type="ORF">Y032_0147g2582</name>
</gene>
<evidence type="ECO:0000256" key="1">
    <source>
        <dbReference type="SAM" id="Phobius"/>
    </source>
</evidence>
<dbReference type="AlphaFoldDB" id="A0A016T284"/>
<evidence type="ECO:0000313" key="2">
    <source>
        <dbReference type="EMBL" id="EYB96736.1"/>
    </source>
</evidence>